<dbReference type="KEGG" id="vde:111255602"/>
<dbReference type="Proteomes" id="UP000594260">
    <property type="component" value="Unplaced"/>
</dbReference>
<feature type="compositionally biased region" description="Basic residues" evidence="1">
    <location>
        <begin position="98"/>
        <end position="116"/>
    </location>
</feature>
<sequence length="116" mass="13682">MKKIPDNTDATAALQRIATVVIERRWRGFYPQRYQSYLNKFQRRGITMTQYGNEQCNSNSNNHRDDDDGHYHHGEDSVHHSPLPTFKKALRVVTSHSTRTRLRHNSKLGKQRKTYD</sequence>
<organism evidence="2 3">
    <name type="scientific">Varroa destructor</name>
    <name type="common">Honeybee mite</name>
    <dbReference type="NCBI Taxonomy" id="109461"/>
    <lineage>
        <taxon>Eukaryota</taxon>
        <taxon>Metazoa</taxon>
        <taxon>Ecdysozoa</taxon>
        <taxon>Arthropoda</taxon>
        <taxon>Chelicerata</taxon>
        <taxon>Arachnida</taxon>
        <taxon>Acari</taxon>
        <taxon>Parasitiformes</taxon>
        <taxon>Mesostigmata</taxon>
        <taxon>Gamasina</taxon>
        <taxon>Dermanyssoidea</taxon>
        <taxon>Varroidae</taxon>
        <taxon>Varroa</taxon>
    </lineage>
</organism>
<dbReference type="AlphaFoldDB" id="A0A7M7L827"/>
<feature type="region of interest" description="Disordered" evidence="1">
    <location>
        <begin position="52"/>
        <end position="116"/>
    </location>
</feature>
<evidence type="ECO:0000313" key="3">
    <source>
        <dbReference type="Proteomes" id="UP000594260"/>
    </source>
</evidence>
<reference evidence="2" key="1">
    <citation type="submission" date="2021-01" db="UniProtKB">
        <authorList>
            <consortium name="EnsemblMetazoa"/>
        </authorList>
    </citation>
    <scope>IDENTIFICATION</scope>
</reference>
<protein>
    <submittedName>
        <fullName evidence="2">Uncharacterized protein</fullName>
    </submittedName>
</protein>
<keyword evidence="3" id="KW-1185">Reference proteome</keyword>
<accession>A0A7M7L827</accession>
<dbReference type="GeneID" id="111255602"/>
<dbReference type="EnsemblMetazoa" id="XM_022817727">
    <property type="protein sequence ID" value="XP_022673462"/>
    <property type="gene ID" value="LOC111255602"/>
</dbReference>
<dbReference type="InParanoid" id="A0A7M7L827"/>
<feature type="compositionally biased region" description="Basic and acidic residues" evidence="1">
    <location>
        <begin position="62"/>
        <end position="79"/>
    </location>
</feature>
<name>A0A7M7L827_VARDE</name>
<dbReference type="RefSeq" id="XP_022673462.1">
    <property type="nucleotide sequence ID" value="XM_022817727.1"/>
</dbReference>
<evidence type="ECO:0000313" key="2">
    <source>
        <dbReference type="EnsemblMetazoa" id="XP_022673462"/>
    </source>
</evidence>
<proteinExistence type="predicted"/>
<evidence type="ECO:0000256" key="1">
    <source>
        <dbReference type="SAM" id="MobiDB-lite"/>
    </source>
</evidence>